<keyword evidence="4" id="KW-1185">Reference proteome</keyword>
<proteinExistence type="predicted"/>
<dbReference type="InterPro" id="IPR011009">
    <property type="entry name" value="Kinase-like_dom_sf"/>
</dbReference>
<accession>A0A1H6FH15</accession>
<dbReference type="Proteomes" id="UP000236724">
    <property type="component" value="Unassembled WGS sequence"/>
</dbReference>
<dbReference type="Pfam" id="PF01636">
    <property type="entry name" value="APH"/>
    <property type="match status" value="1"/>
</dbReference>
<evidence type="ECO:0000313" key="2">
    <source>
        <dbReference type="EMBL" id="SEH09192.1"/>
    </source>
</evidence>
<dbReference type="EMBL" id="FMSV02000558">
    <property type="protein sequence ID" value="SEH09192.1"/>
    <property type="molecule type" value="Genomic_DNA"/>
</dbReference>
<keyword evidence="3" id="KW-0808">Transferase</keyword>
<dbReference type="OrthoDB" id="9809275at2"/>
<dbReference type="InterPro" id="IPR002575">
    <property type="entry name" value="Aminoglycoside_PTrfase"/>
</dbReference>
<evidence type="ECO:0000313" key="4">
    <source>
        <dbReference type="Proteomes" id="UP000236724"/>
    </source>
</evidence>
<feature type="domain" description="Aminoglycoside phosphotransferase" evidence="1">
    <location>
        <begin position="23"/>
        <end position="245"/>
    </location>
</feature>
<organism evidence="3 4">
    <name type="scientific">Candidatus Venteria ishoeyi</name>
    <dbReference type="NCBI Taxonomy" id="1899563"/>
    <lineage>
        <taxon>Bacteria</taxon>
        <taxon>Pseudomonadati</taxon>
        <taxon>Pseudomonadota</taxon>
        <taxon>Gammaproteobacteria</taxon>
        <taxon>Thiotrichales</taxon>
        <taxon>Thiotrichaceae</taxon>
        <taxon>Venteria</taxon>
    </lineage>
</organism>
<sequence>MKERQQQLDTWLNQQAQSQGASLQAITNDASFRRYFRLSNGKQSWIVMDAPPAHEPKTGLFVELAEQLQNAGLNAPKILAQDVEQGFLLLTDLGSQLYLPLLQQDKNGQRQDLYRDALSALIAMQVCMPTADLPAYDTALLQQEMDLFPDWLLAKHLKRPAEASTQALLKNTCDLLCASALEQPQVFVHRDYHSRNLLQHSQHSPGILDFQDAVRGAITYDLVSLLRDAYIQLPRADIERKVLGYRELAQQSGILAETVDEAQFLRWFDWMGLQRHLKVAGIFARLYHRDGKPAYLDNIPLVLEYIVEVGAHYDEMQDLADFVKMQVLAAFH</sequence>
<evidence type="ECO:0000313" key="3">
    <source>
        <dbReference type="EMBL" id="SEH09317.1"/>
    </source>
</evidence>
<dbReference type="EMBL" id="FMSV02000561">
    <property type="protein sequence ID" value="SEH09317.1"/>
    <property type="molecule type" value="Genomic_DNA"/>
</dbReference>
<dbReference type="Gene3D" id="3.90.1200.10">
    <property type="match status" value="1"/>
</dbReference>
<protein>
    <submittedName>
        <fullName evidence="3">Phosphotransferase enzyme family protein</fullName>
    </submittedName>
</protein>
<reference evidence="3 4" key="1">
    <citation type="submission" date="2016-10" db="EMBL/GenBank/DDBJ databases">
        <authorList>
            <person name="de Groot N.N."/>
        </authorList>
    </citation>
    <scope>NUCLEOTIDE SEQUENCE [LARGE SCALE GENOMIC DNA]</scope>
    <source>
        <strain evidence="3">MBHS1</strain>
    </source>
</reference>
<evidence type="ECO:0000259" key="1">
    <source>
        <dbReference type="Pfam" id="PF01636"/>
    </source>
</evidence>
<gene>
    <name evidence="2" type="ORF">MBHS_05086</name>
    <name evidence="3" type="ORF">MBHS_05212</name>
</gene>
<name>A0A1H6FH15_9GAMM</name>
<dbReference type="AlphaFoldDB" id="A0A1H6FH15"/>
<dbReference type="SUPFAM" id="SSF56112">
    <property type="entry name" value="Protein kinase-like (PK-like)"/>
    <property type="match status" value="1"/>
</dbReference>
<dbReference type="Gene3D" id="3.30.200.20">
    <property type="entry name" value="Phosphorylase Kinase, domain 1"/>
    <property type="match status" value="1"/>
</dbReference>
<dbReference type="RefSeq" id="WP_103922660.1">
    <property type="nucleotide sequence ID" value="NZ_FMSV02000558.1"/>
</dbReference>
<dbReference type="GO" id="GO:0016740">
    <property type="term" value="F:transferase activity"/>
    <property type="evidence" value="ECO:0007669"/>
    <property type="project" value="UniProtKB-KW"/>
</dbReference>